<dbReference type="InterPro" id="IPR013762">
    <property type="entry name" value="Integrase-like_cat_sf"/>
</dbReference>
<name>A0ABX4GNP8_9PSED</name>
<gene>
    <name evidence="1" type="ORF">CJF38_09340</name>
</gene>
<dbReference type="Proteomes" id="UP000216897">
    <property type="component" value="Unassembled WGS sequence"/>
</dbReference>
<organism evidence="1 2">
    <name type="scientific">Pseudomonas lundensis</name>
    <dbReference type="NCBI Taxonomy" id="86185"/>
    <lineage>
        <taxon>Bacteria</taxon>
        <taxon>Pseudomonadati</taxon>
        <taxon>Pseudomonadota</taxon>
        <taxon>Gammaproteobacteria</taxon>
        <taxon>Pseudomonadales</taxon>
        <taxon>Pseudomonadaceae</taxon>
        <taxon>Pseudomonas</taxon>
    </lineage>
</organism>
<dbReference type="EMBL" id="NQKG01000006">
    <property type="protein sequence ID" value="OZY55611.1"/>
    <property type="molecule type" value="Genomic_DNA"/>
</dbReference>
<dbReference type="Gene3D" id="1.10.443.10">
    <property type="entry name" value="Intergrase catalytic core"/>
    <property type="match status" value="1"/>
</dbReference>
<proteinExistence type="predicted"/>
<comment type="caution">
    <text evidence="1">The sequence shown here is derived from an EMBL/GenBank/DDBJ whole genome shotgun (WGS) entry which is preliminary data.</text>
</comment>
<protein>
    <submittedName>
        <fullName evidence="1">Integrase</fullName>
    </submittedName>
</protein>
<sequence>MSAVVLSIGSLYSSGQFPATSEPDNAAQMYGKPALDFVLCRDEHGNATAVYGEPVWDFNPYRLSAKKIRRIRFDTIFDDRSNEQEALIEEVKHLLYCLIYFGTGGRLGTLSASTLSNYFGVLRIAMQFCFVQGQKPMVGVLSLRQLFTVPVYLAAFIRERNVTGSLCGILNQLVHVGQERLGYVVLNPNRFDLKRPKSNQHPIIPTRIYLNLINIVGDLLDQIYQGVDSIESFVSSFSDEHYGININTQKSRGLGGRANYRSDMQQALREHGLVEVFVNDFICSHRASLQRVLLQMQYVVKTVIHLYTGMRDQEVLRMKYNCLREEVVMAPVIDDHNVVRDRPQTVCVLSTTTKFTGYRKHEAWFASSEVVKAVEVAQAICRGLAKLYKLEPNDDCLLFLNPSILKYKKANNISVSDFYSSRREQLNILSTLKIQVEDLQELAQSDPSRDFYNEPDFAVGQPWPLTSHQFRRSLAFYGSSSGFLSLPTLRAQFKHMTIQMARYYANGFDNLRTIFGYYDEKKKDFVLPNNHFAFDFQMAMPMSVANQLIADMLFKEEPLFGGTGSYMERQKERVKAGEIKIEDIRSDTELRVKNGEISYRPTLLGGCTKVGRCDSFMLGDYTECLSCEGAIIKPAKLSAAIEDAKNELSNYAEDSGEYQIVTGDIERLMAFKARQIDTVEL</sequence>
<evidence type="ECO:0000313" key="1">
    <source>
        <dbReference type="EMBL" id="OZY55611.1"/>
    </source>
</evidence>
<dbReference type="RefSeq" id="WP_048377364.1">
    <property type="nucleotide sequence ID" value="NZ_JAAQXW010000008.1"/>
</dbReference>
<evidence type="ECO:0000313" key="2">
    <source>
        <dbReference type="Proteomes" id="UP000216897"/>
    </source>
</evidence>
<reference evidence="1 2" key="1">
    <citation type="submission" date="2017-08" db="EMBL/GenBank/DDBJ databases">
        <title>Genomic and metabolic characterisation of spoilage-associated Pseudomonas species.</title>
        <authorList>
            <person name="Stanborough T."/>
            <person name="Fegan N."/>
            <person name="Powell S.M."/>
            <person name="Singh T."/>
            <person name="Tamplin M.L."/>
            <person name="Chandry P.S."/>
        </authorList>
    </citation>
    <scope>NUCLEOTIDE SEQUENCE [LARGE SCALE GENOMIC DNA]</scope>
    <source>
        <strain evidence="1 2">L1814</strain>
    </source>
</reference>
<accession>A0ABX4GNP8</accession>
<keyword evidence="2" id="KW-1185">Reference proteome</keyword>